<keyword evidence="3 10" id="KW-0479">Metal-binding</keyword>
<dbReference type="Pfam" id="PF23914">
    <property type="entry name" value="TPR_CcmH_CycH"/>
    <property type="match status" value="1"/>
</dbReference>
<evidence type="ECO:0000256" key="3">
    <source>
        <dbReference type="ARBA" id="ARBA00022723"/>
    </source>
</evidence>
<keyword evidence="10" id="KW-0812">Transmembrane</keyword>
<feature type="signal peptide" evidence="10">
    <location>
        <begin position="1"/>
        <end position="18"/>
    </location>
</feature>
<dbReference type="PANTHER" id="PTHR47870">
    <property type="entry name" value="CYTOCHROME C-TYPE BIOGENESIS PROTEIN CCMH"/>
    <property type="match status" value="1"/>
</dbReference>
<reference evidence="13 14" key="1">
    <citation type="journal article" date="2012" name="BMC Genomics">
        <title>Comparative genomics of bacteria in the genus Providencia isolated from wild Drosophila melanogaster.</title>
        <authorList>
            <person name="Galac M.R."/>
            <person name="Lazzaro B.P."/>
        </authorList>
    </citation>
    <scope>NUCLEOTIDE SEQUENCE [LARGE SCALE GENOMIC DNA]</scope>
    <source>
        <strain evidence="13 14">DSM 19967</strain>
    </source>
</reference>
<keyword evidence="14" id="KW-1185">Reference proteome</keyword>
<evidence type="ECO:0000256" key="2">
    <source>
        <dbReference type="ARBA" id="ARBA00022617"/>
    </source>
</evidence>
<dbReference type="Pfam" id="PF03918">
    <property type="entry name" value="CcmH"/>
    <property type="match status" value="1"/>
</dbReference>
<evidence type="ECO:0000256" key="4">
    <source>
        <dbReference type="ARBA" id="ARBA00022729"/>
    </source>
</evidence>
<evidence type="ECO:0000256" key="8">
    <source>
        <dbReference type="ARBA" id="ARBA00023004"/>
    </source>
</evidence>
<evidence type="ECO:0000313" key="13">
    <source>
        <dbReference type="EMBL" id="EKT55993.1"/>
    </source>
</evidence>
<keyword evidence="2 10" id="KW-0349">Heme</keyword>
<name>K8W5W9_9GAMM</name>
<dbReference type="SUPFAM" id="SSF48452">
    <property type="entry name" value="TPR-like"/>
    <property type="match status" value="1"/>
</dbReference>
<gene>
    <name evidence="13" type="ORF">OO7_13529</name>
</gene>
<evidence type="ECO:0000256" key="5">
    <source>
        <dbReference type="ARBA" id="ARBA00022737"/>
    </source>
</evidence>
<protein>
    <recommendedName>
        <fullName evidence="10">Cytochrome c-type biogenesis protein</fullName>
    </recommendedName>
</protein>
<dbReference type="GO" id="GO:0017004">
    <property type="term" value="P:cytochrome complex assembly"/>
    <property type="evidence" value="ECO:0007669"/>
    <property type="project" value="UniProtKB-KW"/>
</dbReference>
<dbReference type="Gene3D" id="1.10.8.640">
    <property type="entry name" value="Cytochrome C biogenesis protein"/>
    <property type="match status" value="1"/>
</dbReference>
<keyword evidence="5" id="KW-0677">Repeat</keyword>
<dbReference type="GO" id="GO:0016829">
    <property type="term" value="F:lyase activity"/>
    <property type="evidence" value="ECO:0007669"/>
    <property type="project" value="UniProtKB-KW"/>
</dbReference>
<keyword evidence="4 10" id="KW-0732">Signal</keyword>
<feature type="repeat" description="TPR" evidence="9">
    <location>
        <begin position="296"/>
        <end position="329"/>
    </location>
</feature>
<dbReference type="Proteomes" id="UP000010290">
    <property type="component" value="Chromosome"/>
</dbReference>
<evidence type="ECO:0000259" key="11">
    <source>
        <dbReference type="Pfam" id="PF03918"/>
    </source>
</evidence>
<dbReference type="GO" id="GO:0005886">
    <property type="term" value="C:plasma membrane"/>
    <property type="evidence" value="ECO:0007669"/>
    <property type="project" value="TreeGrafter"/>
</dbReference>
<evidence type="ECO:0000259" key="12">
    <source>
        <dbReference type="Pfam" id="PF23914"/>
    </source>
</evidence>
<dbReference type="PANTHER" id="PTHR47870:SF1">
    <property type="entry name" value="CYTOCHROME C-TYPE BIOGENESIS PROTEIN CCMH"/>
    <property type="match status" value="1"/>
</dbReference>
<dbReference type="PATRIC" id="fig|1141660.3.peg.2704"/>
<sequence>MKYIIGLIIIVLSSMAFAATDVFTFDDEQQEQQFRHLTEQLRCPKCQNNSIADSNSMIALDLRQKVYELMKEGKSRDEIIDYMVARYGYFVTYNPPLTPLTVLLWAVPLVAIIIGGWVIFARSKKRIHLKPQSQAPLDVSRELITSHSSGWIFLPGIIVALIIAAVTYYHVGSYHKVGEWKLAYQHSAALLERALDPSEVPLTHEEMEQLALGLRTRLQEDPQNADAWGMLARIGIVLNNATMVKDAYAKAYRLKPNNTNIALGYAEILTRSSDPEDNRLGEEILSQLAKENPTNIEVLNTLAVNDFEQERYAEAISIWDKILKLLPENDLRRNMIGMGIERASMKIHEKKVGTKKP</sequence>
<proteinExistence type="inferred from homology"/>
<dbReference type="EMBL" id="AKKN01000010">
    <property type="protein sequence ID" value="EKT55993.1"/>
    <property type="molecule type" value="Genomic_DNA"/>
</dbReference>
<dbReference type="AlphaFoldDB" id="K8W5W9"/>
<dbReference type="FunFam" id="1.10.8.640:FF:000001">
    <property type="entry name" value="Cytochrome c-type biogenesis protein"/>
    <property type="match status" value="1"/>
</dbReference>
<accession>K8W5W9</accession>
<dbReference type="InterPro" id="IPR038297">
    <property type="entry name" value="CcmH/CycL/NrfF/Ccl2_sf"/>
</dbReference>
<dbReference type="OrthoDB" id="9776053at2"/>
<evidence type="ECO:0000256" key="1">
    <source>
        <dbReference type="ARBA" id="ARBA00010342"/>
    </source>
</evidence>
<evidence type="ECO:0000256" key="7">
    <source>
        <dbReference type="ARBA" id="ARBA00022803"/>
    </source>
</evidence>
<dbReference type="CDD" id="cd16378">
    <property type="entry name" value="CcmH_N"/>
    <property type="match status" value="1"/>
</dbReference>
<dbReference type="HOGENOM" id="CLU_036074_0_0_6"/>
<dbReference type="RefSeq" id="WP_008916459.1">
    <property type="nucleotide sequence ID" value="NZ_CM001773.1"/>
</dbReference>
<dbReference type="Gene3D" id="1.25.40.10">
    <property type="entry name" value="Tetratricopeptide repeat domain"/>
    <property type="match status" value="1"/>
</dbReference>
<dbReference type="InterPro" id="IPR005616">
    <property type="entry name" value="CcmH/CycL/Ccl2/NrfF_N"/>
</dbReference>
<evidence type="ECO:0000313" key="14">
    <source>
        <dbReference type="Proteomes" id="UP000010290"/>
    </source>
</evidence>
<feature type="domain" description="Cytochrome c-type biogenesis protein H TPR" evidence="12">
    <location>
        <begin position="176"/>
        <end position="332"/>
    </location>
</feature>
<organism evidence="13 14">
    <name type="scientific">Providencia sneebia DSM 19967</name>
    <dbReference type="NCBI Taxonomy" id="1141660"/>
    <lineage>
        <taxon>Bacteria</taxon>
        <taxon>Pseudomonadati</taxon>
        <taxon>Pseudomonadota</taxon>
        <taxon>Gammaproteobacteria</taxon>
        <taxon>Enterobacterales</taxon>
        <taxon>Morganellaceae</taxon>
        <taxon>Providencia</taxon>
    </lineage>
</organism>
<keyword evidence="10" id="KW-1133">Transmembrane helix</keyword>
<comment type="similarity">
    <text evidence="1 10">Belongs to the CcmH/CycL/Ccl2/NrfF family.</text>
</comment>
<feature type="transmembrane region" description="Helical" evidence="10">
    <location>
        <begin position="151"/>
        <end position="171"/>
    </location>
</feature>
<comment type="function">
    <text evidence="10">Possible subunit of a heme lyase.</text>
</comment>
<evidence type="ECO:0000256" key="10">
    <source>
        <dbReference type="RuleBase" id="RU364112"/>
    </source>
</evidence>
<dbReference type="InterPro" id="IPR051263">
    <property type="entry name" value="C-type_cytochrome_biogenesis"/>
</dbReference>
<evidence type="ECO:0000256" key="9">
    <source>
        <dbReference type="PROSITE-ProRule" id="PRU00339"/>
    </source>
</evidence>
<comment type="caution">
    <text evidence="13">The sequence shown here is derived from an EMBL/GenBank/DDBJ whole genome shotgun (WGS) entry which is preliminary data.</text>
</comment>
<feature type="transmembrane region" description="Helical" evidence="10">
    <location>
        <begin position="102"/>
        <end position="120"/>
    </location>
</feature>
<evidence type="ECO:0000256" key="6">
    <source>
        <dbReference type="ARBA" id="ARBA00022748"/>
    </source>
</evidence>
<keyword evidence="6" id="KW-0201">Cytochrome c-type biogenesis</keyword>
<dbReference type="InterPro" id="IPR019734">
    <property type="entry name" value="TPR_rpt"/>
</dbReference>
<keyword evidence="13" id="KW-0456">Lyase</keyword>
<feature type="chain" id="PRO_5011022453" description="Cytochrome c-type biogenesis protein" evidence="10">
    <location>
        <begin position="19"/>
        <end position="357"/>
    </location>
</feature>
<dbReference type="InterPro" id="IPR011990">
    <property type="entry name" value="TPR-like_helical_dom_sf"/>
</dbReference>
<dbReference type="InterPro" id="IPR056413">
    <property type="entry name" value="TPR_CcmH_CycH"/>
</dbReference>
<keyword evidence="10" id="KW-0472">Membrane</keyword>
<feature type="domain" description="CcmH/CycL/Ccl2/NrfF N-terminal" evidence="11">
    <location>
        <begin position="8"/>
        <end position="133"/>
    </location>
</feature>
<dbReference type="GO" id="GO:0046872">
    <property type="term" value="F:metal ion binding"/>
    <property type="evidence" value="ECO:0007669"/>
    <property type="project" value="UniProtKB-KW"/>
</dbReference>
<dbReference type="PROSITE" id="PS50005">
    <property type="entry name" value="TPR"/>
    <property type="match status" value="1"/>
</dbReference>
<keyword evidence="7 9" id="KW-0802">TPR repeat</keyword>
<keyword evidence="8 10" id="KW-0408">Iron</keyword>